<evidence type="ECO:0000313" key="2">
    <source>
        <dbReference type="EMBL" id="KAL3500893.1"/>
    </source>
</evidence>
<reference evidence="2 3" key="1">
    <citation type="submission" date="2024-11" db="EMBL/GenBank/DDBJ databases">
        <title>A near-complete genome assembly of Cinchona calisaya.</title>
        <authorList>
            <person name="Lian D.C."/>
            <person name="Zhao X.W."/>
            <person name="Wei L."/>
        </authorList>
    </citation>
    <scope>NUCLEOTIDE SEQUENCE [LARGE SCALE GENOMIC DNA]</scope>
    <source>
        <tissue evidence="2">Nenye</tissue>
    </source>
</reference>
<evidence type="ECO:0000256" key="1">
    <source>
        <dbReference type="ARBA" id="ARBA00023242"/>
    </source>
</evidence>
<evidence type="ECO:0000313" key="3">
    <source>
        <dbReference type="Proteomes" id="UP001630127"/>
    </source>
</evidence>
<sequence>MPRPGPRPYECVRRAWHSDRHQPIRGSLIQEIFRIVNEVHSSATKKNKEWQEKLPIVVLKAEEIMYSKANSEAEYVDVKTLWDRANDAINTIIRRDESTETGELLQPCIEAALHLGCTPRRSSRSQRNISPRCYLNPEKPETVSAPLSNLENKVQGNYATKYPFIPQCSNFLTAPLMNSPNTCINYDNPVVQNNDLDYSKLPFSSKTYSPSSKHQSIPRQGHSFSSSYSVYPLYYGNQSHFQDSIFKTSCKSNSNLMMTEDKKSVMEKHSTGGQDASNDTFQASPHYIFDTPHGSGCDLSLRLGPLAAPCLDGENSCPQEMEDGALRTCKVGNKSNDLSSQNDKDLPFFPKHSTRDMLDSSSTKWDHNTQDLNTESILRKRKVAISHPSEDRQFCWPLKVPFKQFNGRINNSDQ</sequence>
<dbReference type="EMBL" id="JBJUIK010000016">
    <property type="protein sequence ID" value="KAL3500893.1"/>
    <property type="molecule type" value="Genomic_DNA"/>
</dbReference>
<proteinExistence type="predicted"/>
<dbReference type="AlphaFoldDB" id="A0ABD2Y082"/>
<evidence type="ECO:0008006" key="4">
    <source>
        <dbReference type="Google" id="ProtNLM"/>
    </source>
</evidence>
<comment type="caution">
    <text evidence="2">The sequence shown here is derived from an EMBL/GenBank/DDBJ whole genome shotgun (WGS) entry which is preliminary data.</text>
</comment>
<name>A0ABD2Y082_9GENT</name>
<dbReference type="PANTHER" id="PTHR35300:SF5">
    <property type="entry name" value="HISTONE ACETYLTRANSFERASE"/>
    <property type="match status" value="1"/>
</dbReference>
<dbReference type="Gene3D" id="1.10.246.20">
    <property type="entry name" value="Coactivator CBP, KIX domain"/>
    <property type="match status" value="1"/>
</dbReference>
<dbReference type="PANTHER" id="PTHR35300">
    <property type="entry name" value="COACTIVATOR CBP, KIX DOMAIN-CONTAINING PROTEIN-RELATED"/>
    <property type="match status" value="1"/>
</dbReference>
<organism evidence="2 3">
    <name type="scientific">Cinchona calisaya</name>
    <dbReference type="NCBI Taxonomy" id="153742"/>
    <lineage>
        <taxon>Eukaryota</taxon>
        <taxon>Viridiplantae</taxon>
        <taxon>Streptophyta</taxon>
        <taxon>Embryophyta</taxon>
        <taxon>Tracheophyta</taxon>
        <taxon>Spermatophyta</taxon>
        <taxon>Magnoliopsida</taxon>
        <taxon>eudicotyledons</taxon>
        <taxon>Gunneridae</taxon>
        <taxon>Pentapetalae</taxon>
        <taxon>asterids</taxon>
        <taxon>lamiids</taxon>
        <taxon>Gentianales</taxon>
        <taxon>Rubiaceae</taxon>
        <taxon>Cinchonoideae</taxon>
        <taxon>Cinchoneae</taxon>
        <taxon>Cinchona</taxon>
    </lineage>
</organism>
<protein>
    <recommendedName>
        <fullName evidence="4">Histone acetyltransferase</fullName>
    </recommendedName>
</protein>
<dbReference type="InterPro" id="IPR036529">
    <property type="entry name" value="KIX_dom_sf"/>
</dbReference>
<keyword evidence="3" id="KW-1185">Reference proteome</keyword>
<gene>
    <name evidence="2" type="ORF">ACH5RR_039986</name>
</gene>
<accession>A0ABD2Y082</accession>
<dbReference type="Proteomes" id="UP001630127">
    <property type="component" value="Unassembled WGS sequence"/>
</dbReference>
<keyword evidence="1" id="KW-0539">Nucleus</keyword>